<protein>
    <submittedName>
        <fullName evidence="2">Copper fist DNA binding domain-containing protein</fullName>
    </submittedName>
</protein>
<dbReference type="Proteomes" id="UP000272025">
    <property type="component" value="Unassembled WGS sequence"/>
</dbReference>
<dbReference type="GO" id="GO:0045944">
    <property type="term" value="P:positive regulation of transcription by RNA polymerase II"/>
    <property type="evidence" value="ECO:0007669"/>
    <property type="project" value="TreeGrafter"/>
</dbReference>
<dbReference type="OrthoDB" id="5600085at2759"/>
<proteinExistence type="predicted"/>
<dbReference type="InterPro" id="IPR051763">
    <property type="entry name" value="Copper_Homeo_Regul"/>
</dbReference>
<sequence length="393" mass="41852">MRKSRAAHIKCDCGEKTSKCAHLQPTIEGHRETCCCNHGGRCTCGHTIKEPGLDPVPEVDSTKNVKETANQRPRPPVRRRRANTVHSDGPLTFDQHGNHKPIHKPNKIASKSSPYQLGRVNSMHGSGTFGSRSPDGFFDGSVRDTTPGGASVMPSSHRQRRVKSEATSPLLAGASGLQQLSAQLPPLDLSGIKYPSYMPNASFDLFGGAGYSEQDAPIFSAGLSAASVDWSHIELPDRGTESFAPSSYGQPCGQSLNGVFDWGTGSEQAPTLAATASTSCEASEVEDNFLTGDVDLDAFNTGDAAAYMRSNQLFSGPDLGAIDYDAFLKHSSSKFDLPPPAASSLDDAGATSGASSFNFEDDPVFWGQQFNDGITTYDSADGVPLNTDLWNTQ</sequence>
<dbReference type="GO" id="GO:0006879">
    <property type="term" value="P:intracellular iron ion homeostasis"/>
    <property type="evidence" value="ECO:0007669"/>
    <property type="project" value="TreeGrafter"/>
</dbReference>
<dbReference type="GeneID" id="39583128"/>
<dbReference type="GO" id="GO:0000978">
    <property type="term" value="F:RNA polymerase II cis-regulatory region sequence-specific DNA binding"/>
    <property type="evidence" value="ECO:0007669"/>
    <property type="project" value="TreeGrafter"/>
</dbReference>
<dbReference type="GO" id="GO:0005507">
    <property type="term" value="F:copper ion binding"/>
    <property type="evidence" value="ECO:0007669"/>
    <property type="project" value="TreeGrafter"/>
</dbReference>
<dbReference type="PANTHER" id="PTHR28088:SF5">
    <property type="entry name" value="TRANSCRIPTIONAL ACTIVATOR HAA1-RELATED"/>
    <property type="match status" value="1"/>
</dbReference>
<feature type="region of interest" description="Disordered" evidence="1">
    <location>
        <begin position="48"/>
        <end position="166"/>
    </location>
</feature>
<name>A0A3N2Q976_SODAK</name>
<keyword evidence="3" id="KW-1185">Reference proteome</keyword>
<dbReference type="EMBL" id="ML119051">
    <property type="protein sequence ID" value="ROT43331.1"/>
    <property type="molecule type" value="Genomic_DNA"/>
</dbReference>
<evidence type="ECO:0000313" key="3">
    <source>
        <dbReference type="Proteomes" id="UP000272025"/>
    </source>
</evidence>
<organism evidence="2 3">
    <name type="scientific">Sodiomyces alkalinus (strain CBS 110278 / VKM F-3762 / F11)</name>
    <name type="common">Alkaliphilic filamentous fungus</name>
    <dbReference type="NCBI Taxonomy" id="1314773"/>
    <lineage>
        <taxon>Eukaryota</taxon>
        <taxon>Fungi</taxon>
        <taxon>Dikarya</taxon>
        <taxon>Ascomycota</taxon>
        <taxon>Pezizomycotina</taxon>
        <taxon>Sordariomycetes</taxon>
        <taxon>Hypocreomycetidae</taxon>
        <taxon>Glomerellales</taxon>
        <taxon>Plectosphaerellaceae</taxon>
        <taxon>Sodiomyces</taxon>
    </lineage>
</organism>
<dbReference type="GO" id="GO:0006878">
    <property type="term" value="P:intracellular copper ion homeostasis"/>
    <property type="evidence" value="ECO:0007669"/>
    <property type="project" value="TreeGrafter"/>
</dbReference>
<dbReference type="STRING" id="1314773.A0A3N2Q976"/>
<gene>
    <name evidence="2" type="ORF">SODALDRAFT_36557</name>
</gene>
<dbReference type="RefSeq" id="XP_028471137.1">
    <property type="nucleotide sequence ID" value="XM_028614650.1"/>
</dbReference>
<evidence type="ECO:0000313" key="2">
    <source>
        <dbReference type="EMBL" id="ROT43331.1"/>
    </source>
</evidence>
<accession>A0A3N2Q976</accession>
<dbReference type="AlphaFoldDB" id="A0A3N2Q976"/>
<dbReference type="GO" id="GO:0005634">
    <property type="term" value="C:nucleus"/>
    <property type="evidence" value="ECO:0007669"/>
    <property type="project" value="TreeGrafter"/>
</dbReference>
<reference evidence="2 3" key="1">
    <citation type="journal article" date="2018" name="Mol. Ecol.">
        <title>The obligate alkalophilic soda-lake fungus Sodiomyces alkalinus has shifted to a protein diet.</title>
        <authorList>
            <person name="Grum-Grzhimaylo A.A."/>
            <person name="Falkoski D.L."/>
            <person name="van den Heuvel J."/>
            <person name="Valero-Jimenez C.A."/>
            <person name="Min B."/>
            <person name="Choi I.G."/>
            <person name="Lipzen A."/>
            <person name="Daum C.G."/>
            <person name="Aanen D.K."/>
            <person name="Tsang A."/>
            <person name="Henrissat B."/>
            <person name="Bilanenko E.N."/>
            <person name="de Vries R.P."/>
            <person name="van Kan J.A.L."/>
            <person name="Grigoriev I.V."/>
            <person name="Debets A.J.M."/>
        </authorList>
    </citation>
    <scope>NUCLEOTIDE SEQUENCE [LARGE SCALE GENOMIC DNA]</scope>
    <source>
        <strain evidence="2 3">F11</strain>
    </source>
</reference>
<dbReference type="GO" id="GO:0000981">
    <property type="term" value="F:DNA-binding transcription factor activity, RNA polymerase II-specific"/>
    <property type="evidence" value="ECO:0007669"/>
    <property type="project" value="TreeGrafter"/>
</dbReference>
<evidence type="ECO:0000256" key="1">
    <source>
        <dbReference type="SAM" id="MobiDB-lite"/>
    </source>
</evidence>
<dbReference type="PANTHER" id="PTHR28088">
    <property type="entry name" value="TRANSCRIPTIONAL ACTIVATOR HAA1-RELATED"/>
    <property type="match status" value="1"/>
</dbReference>